<proteinExistence type="predicted"/>
<feature type="domain" description="C2H2-type" evidence="8">
    <location>
        <begin position="530"/>
        <end position="557"/>
    </location>
</feature>
<comment type="caution">
    <text evidence="9">The sequence shown here is derived from an EMBL/GenBank/DDBJ whole genome shotgun (WGS) entry which is preliminary data.</text>
</comment>
<dbReference type="InterPro" id="IPR013087">
    <property type="entry name" value="Znf_C2H2_type"/>
</dbReference>
<protein>
    <recommendedName>
        <fullName evidence="8">C2H2-type domain-containing protein</fullName>
    </recommendedName>
</protein>
<evidence type="ECO:0000259" key="8">
    <source>
        <dbReference type="PROSITE" id="PS50157"/>
    </source>
</evidence>
<dbReference type="PANTHER" id="PTHR24394:SF29">
    <property type="entry name" value="MYONEURIN"/>
    <property type="match status" value="1"/>
</dbReference>
<feature type="domain" description="C2H2-type" evidence="8">
    <location>
        <begin position="499"/>
        <end position="523"/>
    </location>
</feature>
<organism evidence="9 10">
    <name type="scientific">Rhamnusium bicolor</name>
    <dbReference type="NCBI Taxonomy" id="1586634"/>
    <lineage>
        <taxon>Eukaryota</taxon>
        <taxon>Metazoa</taxon>
        <taxon>Ecdysozoa</taxon>
        <taxon>Arthropoda</taxon>
        <taxon>Hexapoda</taxon>
        <taxon>Insecta</taxon>
        <taxon>Pterygota</taxon>
        <taxon>Neoptera</taxon>
        <taxon>Endopterygota</taxon>
        <taxon>Coleoptera</taxon>
        <taxon>Polyphaga</taxon>
        <taxon>Cucujiformia</taxon>
        <taxon>Chrysomeloidea</taxon>
        <taxon>Cerambycidae</taxon>
        <taxon>Lepturinae</taxon>
        <taxon>Rhagiini</taxon>
        <taxon>Rhamnusium</taxon>
    </lineage>
</organism>
<reference evidence="9" key="1">
    <citation type="journal article" date="2023" name="Insect Mol. Biol.">
        <title>Genome sequencing provides insights into the evolution of gene families encoding plant cell wall-degrading enzymes in longhorned beetles.</title>
        <authorList>
            <person name="Shin N.R."/>
            <person name="Okamura Y."/>
            <person name="Kirsch R."/>
            <person name="Pauchet Y."/>
        </authorList>
    </citation>
    <scope>NUCLEOTIDE SEQUENCE</scope>
    <source>
        <strain evidence="9">RBIC_L_NR</strain>
    </source>
</reference>
<keyword evidence="2" id="KW-0479">Metal-binding</keyword>
<feature type="domain" description="C2H2-type" evidence="8">
    <location>
        <begin position="470"/>
        <end position="497"/>
    </location>
</feature>
<dbReference type="SMART" id="SM00355">
    <property type="entry name" value="ZnF_C2H2"/>
    <property type="match status" value="6"/>
</dbReference>
<dbReference type="Proteomes" id="UP001162156">
    <property type="component" value="Unassembled WGS sequence"/>
</dbReference>
<keyword evidence="3" id="KW-0677">Repeat</keyword>
<keyword evidence="5" id="KW-0862">Zinc</keyword>
<dbReference type="PANTHER" id="PTHR24394">
    <property type="entry name" value="ZINC FINGER PROTEIN"/>
    <property type="match status" value="1"/>
</dbReference>
<dbReference type="GO" id="GO:0000981">
    <property type="term" value="F:DNA-binding transcription factor activity, RNA polymerase II-specific"/>
    <property type="evidence" value="ECO:0007669"/>
    <property type="project" value="TreeGrafter"/>
</dbReference>
<evidence type="ECO:0000256" key="5">
    <source>
        <dbReference type="ARBA" id="ARBA00022833"/>
    </source>
</evidence>
<sequence length="658" mass="74708">MSQSMIIADEEVEYVLNDTDFVLDSSEINHEGLSDIIYSDGTRAILVNNQGHIIQSEGQTVVLQEGEDLSQYYINDENEIIQYVDEDGNTTDEPQVIYVNEEGFPIQDADLSQYQIAETQEDDTFALKSVKLETQVVDLEDLMRQQGEGETAIIGTEANGYQYAILKDGKLHIQTYNGDVFPVSSSEVIQEPETHDQETVEQILDLSKITGRNLLTGQTGDGSRKRKIKNVDGLKRLLNKKLTLGKTTNGKRLVGKVIHVEKKNSSDESTAYLADKFYIDIEESSSLLENERLLDVQESCTESPDDSHNDESEELVQHDEDYLNAMSVDQGCNEITEDMDTGRGTSKCRGNKRKIVIHEKLVSKDCFGHISRTLSGLMNMESVKKKLQHKNIIVKVVEKKYNSATETYSKNVAYSSGYMEVEFVVDVSGTMLENWIFVPDINTKEAIFGKSKDGEEEEHEQKVNNSGSLKLCEICGVKFEDSNALQEHRKLHVDEGKLFRCSVDGCDKFFLTAGRLKRHSSVHYIALRRLECSICLHRCSSESGLKRHLMTHMSMEPFFCETCLKSFTNPGDLNFHRRIHDPHRYYTCEICKRTFSRHSNLQRHIEIHKGSGRLFQCTICGCSYHYMSSLTRHVVQNHIKRPDSEAVGAPIENEIEES</sequence>
<keyword evidence="6" id="KW-0539">Nucleus</keyword>
<feature type="domain" description="C2H2-type" evidence="8">
    <location>
        <begin position="558"/>
        <end position="585"/>
    </location>
</feature>
<dbReference type="EMBL" id="JANEYF010000064">
    <property type="protein sequence ID" value="KAJ8972452.1"/>
    <property type="molecule type" value="Genomic_DNA"/>
</dbReference>
<comment type="subcellular location">
    <subcellularLocation>
        <location evidence="1">Nucleus</location>
    </subcellularLocation>
</comment>
<evidence type="ECO:0000256" key="6">
    <source>
        <dbReference type="ARBA" id="ARBA00023242"/>
    </source>
</evidence>
<keyword evidence="10" id="KW-1185">Reference proteome</keyword>
<evidence type="ECO:0000256" key="2">
    <source>
        <dbReference type="ARBA" id="ARBA00022723"/>
    </source>
</evidence>
<evidence type="ECO:0000256" key="7">
    <source>
        <dbReference type="PROSITE-ProRule" id="PRU00042"/>
    </source>
</evidence>
<evidence type="ECO:0000313" key="10">
    <source>
        <dbReference type="Proteomes" id="UP001162156"/>
    </source>
</evidence>
<dbReference type="GO" id="GO:0008270">
    <property type="term" value="F:zinc ion binding"/>
    <property type="evidence" value="ECO:0007669"/>
    <property type="project" value="UniProtKB-KW"/>
</dbReference>
<dbReference type="InterPro" id="IPR036236">
    <property type="entry name" value="Znf_C2H2_sf"/>
</dbReference>
<evidence type="ECO:0000313" key="9">
    <source>
        <dbReference type="EMBL" id="KAJ8972452.1"/>
    </source>
</evidence>
<accession>A0AAV8ZY46</accession>
<dbReference type="SUPFAM" id="SSF57667">
    <property type="entry name" value="beta-beta-alpha zinc fingers"/>
    <property type="match status" value="3"/>
</dbReference>
<dbReference type="PROSITE" id="PS50157">
    <property type="entry name" value="ZINC_FINGER_C2H2_2"/>
    <property type="match status" value="6"/>
</dbReference>
<gene>
    <name evidence="9" type="ORF">NQ314_000185</name>
</gene>
<dbReference type="Gene3D" id="3.30.160.60">
    <property type="entry name" value="Classic Zinc Finger"/>
    <property type="match status" value="3"/>
</dbReference>
<evidence type="ECO:0000256" key="1">
    <source>
        <dbReference type="ARBA" id="ARBA00004123"/>
    </source>
</evidence>
<dbReference type="GO" id="GO:0005634">
    <property type="term" value="C:nucleus"/>
    <property type="evidence" value="ECO:0007669"/>
    <property type="project" value="UniProtKB-SubCell"/>
</dbReference>
<evidence type="ECO:0000256" key="4">
    <source>
        <dbReference type="ARBA" id="ARBA00022771"/>
    </source>
</evidence>
<dbReference type="AlphaFoldDB" id="A0AAV8ZY46"/>
<keyword evidence="4 7" id="KW-0863">Zinc-finger</keyword>
<dbReference type="Pfam" id="PF00096">
    <property type="entry name" value="zf-C2H2"/>
    <property type="match status" value="1"/>
</dbReference>
<evidence type="ECO:0000256" key="3">
    <source>
        <dbReference type="ARBA" id="ARBA00022737"/>
    </source>
</evidence>
<dbReference type="PROSITE" id="PS00028">
    <property type="entry name" value="ZINC_FINGER_C2H2_1"/>
    <property type="match status" value="6"/>
</dbReference>
<dbReference type="Pfam" id="PF12874">
    <property type="entry name" value="zf-met"/>
    <property type="match status" value="1"/>
</dbReference>
<feature type="domain" description="C2H2-type" evidence="8">
    <location>
        <begin position="586"/>
        <end position="613"/>
    </location>
</feature>
<name>A0AAV8ZY46_9CUCU</name>
<feature type="domain" description="C2H2-type" evidence="8">
    <location>
        <begin position="615"/>
        <end position="642"/>
    </location>
</feature>